<gene>
    <name evidence="2" type="ORF">V865_005431</name>
</gene>
<keyword evidence="3" id="KW-1185">Reference proteome</keyword>
<dbReference type="EMBL" id="CP144089">
    <property type="protein sequence ID" value="WWD07333.1"/>
    <property type="molecule type" value="Genomic_DNA"/>
</dbReference>
<dbReference type="KEGG" id="ker:91104232"/>
<sequence>MSNPSQSSSSSSSSSSSTSTDHPEPTRPSSSSAPLPPSSDHSTDTNDNPFSSSKLFSSLYNNHNKNDPSSSSSSSNSNPLLPGIPIDTASILASKYDPSLSYFHSSSSSSSSEDGGVVHKEIPRIPERCFSFCTQTDGDRPLCRMFCIRKRPPVLSQKEQLQRLRPPSVHRPIPSIPGKIDHEDEIPWYKKPFESLRRTVTPYSFIYIKGTPDGVIGRYMEELEWDDGEYDFGHLSRSVVNGSNTMKGKKKEGEEGKYGWTWLDWGEHGSLLHLPLTTLFYPILSIPNTLSNLLTPSYNLMKLYEKSFVDGGQARSLEKFTAEIQRGGAMEMLNKLSDYWEKKVIETKERREEMMKQLKEERSRSGDVESGKNE</sequence>
<dbReference type="GeneID" id="91104232"/>
<feature type="compositionally biased region" description="Low complexity" evidence="1">
    <location>
        <begin position="1"/>
        <end position="20"/>
    </location>
</feature>
<evidence type="ECO:0000313" key="2">
    <source>
        <dbReference type="EMBL" id="WWD07333.1"/>
    </source>
</evidence>
<accession>A0AAX4KMB0</accession>
<name>A0AAX4KMB0_9TREE</name>
<dbReference type="AlphaFoldDB" id="A0AAX4KMB0"/>
<feature type="compositionally biased region" description="Polar residues" evidence="1">
    <location>
        <begin position="45"/>
        <end position="60"/>
    </location>
</feature>
<feature type="region of interest" description="Disordered" evidence="1">
    <location>
        <begin position="1"/>
        <end position="79"/>
    </location>
</feature>
<dbReference type="Proteomes" id="UP001358614">
    <property type="component" value="Chromosome 1"/>
</dbReference>
<evidence type="ECO:0000256" key="1">
    <source>
        <dbReference type="SAM" id="MobiDB-lite"/>
    </source>
</evidence>
<feature type="region of interest" description="Disordered" evidence="1">
    <location>
        <begin position="351"/>
        <end position="374"/>
    </location>
</feature>
<feature type="compositionally biased region" description="Low complexity" evidence="1">
    <location>
        <begin position="61"/>
        <end position="78"/>
    </location>
</feature>
<reference evidence="2 3" key="1">
    <citation type="submission" date="2024-01" db="EMBL/GenBank/DDBJ databases">
        <title>Comparative genomics of Cryptococcus and Kwoniella reveals pathogenesis evolution and contrasting modes of karyotype evolution via chromosome fusion or intercentromeric recombination.</title>
        <authorList>
            <person name="Coelho M.A."/>
            <person name="David-Palma M."/>
            <person name="Shea T."/>
            <person name="Bowers K."/>
            <person name="McGinley-Smith S."/>
            <person name="Mohammad A.W."/>
            <person name="Gnirke A."/>
            <person name="Yurkov A.M."/>
            <person name="Nowrousian M."/>
            <person name="Sun S."/>
            <person name="Cuomo C.A."/>
            <person name="Heitman J."/>
        </authorList>
    </citation>
    <scope>NUCLEOTIDE SEQUENCE [LARGE SCALE GENOMIC DNA]</scope>
    <source>
        <strain evidence="2 3">PYCC6329</strain>
    </source>
</reference>
<protein>
    <submittedName>
        <fullName evidence="2">Uncharacterized protein</fullName>
    </submittedName>
</protein>
<organism evidence="2 3">
    <name type="scientific">Kwoniella europaea PYCC6329</name>
    <dbReference type="NCBI Taxonomy" id="1423913"/>
    <lineage>
        <taxon>Eukaryota</taxon>
        <taxon>Fungi</taxon>
        <taxon>Dikarya</taxon>
        <taxon>Basidiomycota</taxon>
        <taxon>Agaricomycotina</taxon>
        <taxon>Tremellomycetes</taxon>
        <taxon>Tremellales</taxon>
        <taxon>Cryptococcaceae</taxon>
        <taxon>Kwoniella</taxon>
    </lineage>
</organism>
<evidence type="ECO:0000313" key="3">
    <source>
        <dbReference type="Proteomes" id="UP001358614"/>
    </source>
</evidence>
<proteinExistence type="predicted"/>
<dbReference type="RefSeq" id="XP_066085300.1">
    <property type="nucleotide sequence ID" value="XM_066229203.1"/>
</dbReference>